<gene>
    <name evidence="1" type="ORF">UFOVP88_42</name>
</gene>
<accession>A0A6J5KV78</accession>
<organism evidence="1">
    <name type="scientific">uncultured Caudovirales phage</name>
    <dbReference type="NCBI Taxonomy" id="2100421"/>
    <lineage>
        <taxon>Viruses</taxon>
        <taxon>Duplodnaviria</taxon>
        <taxon>Heunggongvirae</taxon>
        <taxon>Uroviricota</taxon>
        <taxon>Caudoviricetes</taxon>
        <taxon>Peduoviridae</taxon>
        <taxon>Maltschvirus</taxon>
        <taxon>Maltschvirus maltsch</taxon>
    </lineage>
</organism>
<dbReference type="EMBL" id="LR796195">
    <property type="protein sequence ID" value="CAB4126398.1"/>
    <property type="molecule type" value="Genomic_DNA"/>
</dbReference>
<name>A0A6J5KV78_9CAUD</name>
<sequence length="73" mass="8655">MGNDSFKEMRLYGQKAHLETIDKALHFLIAQYKNGYEKNVTNQQIRDHLQIASYEIIKSIELINLFIKEELEQ</sequence>
<proteinExistence type="predicted"/>
<reference evidence="1" key="1">
    <citation type="submission" date="2020-04" db="EMBL/GenBank/DDBJ databases">
        <authorList>
            <person name="Chiriac C."/>
            <person name="Salcher M."/>
            <person name="Ghai R."/>
            <person name="Kavagutti S V."/>
        </authorList>
    </citation>
    <scope>NUCLEOTIDE SEQUENCE</scope>
</reference>
<protein>
    <submittedName>
        <fullName evidence="1">Uncharacterized protein</fullName>
    </submittedName>
</protein>
<evidence type="ECO:0000313" key="1">
    <source>
        <dbReference type="EMBL" id="CAB4126398.1"/>
    </source>
</evidence>